<dbReference type="RefSeq" id="WP_249905071.1">
    <property type="nucleotide sequence ID" value="NZ_JAMGBA010000003.1"/>
</dbReference>
<dbReference type="InterPro" id="IPR029016">
    <property type="entry name" value="GAF-like_dom_sf"/>
</dbReference>
<sequence>MPFAAALRKSLEDRDSDVSAELRRGDSLEDVLNRHLMTVEQLGGDDAFTCILLLSPDGKRLSYGAAPTVPASYCRASKSIEIGPYAGSCGAAAYYGRPIYSTDIATDPVWGNYRALALQHGYRSCWSTPIRNSNGEIIGTFAILHRSTGMPTREEIDAIDLITGHVADAIMRSRDPQFLAKRGAERMARAPLLRLVSDNLAYNDPANRLRAIAEKLQAKAVELDGYADRSDPDLLVQDLKDAAELSRKLAAAIIAQIDFISSGRRIP</sequence>
<protein>
    <submittedName>
        <fullName evidence="2">GAF domain-containing protein</fullName>
    </submittedName>
</protein>
<dbReference type="InterPro" id="IPR003018">
    <property type="entry name" value="GAF"/>
</dbReference>
<proteinExistence type="predicted"/>
<evidence type="ECO:0000313" key="2">
    <source>
        <dbReference type="EMBL" id="MCL6699618.1"/>
    </source>
</evidence>
<dbReference type="SUPFAM" id="SSF55781">
    <property type="entry name" value="GAF domain-like"/>
    <property type="match status" value="1"/>
</dbReference>
<comment type="caution">
    <text evidence="2">The sequence shown here is derived from an EMBL/GenBank/DDBJ whole genome shotgun (WGS) entry which is preliminary data.</text>
</comment>
<reference evidence="2 3" key="1">
    <citation type="submission" date="2022-05" db="EMBL/GenBank/DDBJ databases">
        <authorList>
            <person name="Jo J.-H."/>
            <person name="Im W.-T."/>
        </authorList>
    </citation>
    <scope>NUCLEOTIDE SEQUENCE [LARGE SCALE GENOMIC DNA]</scope>
    <source>
        <strain evidence="2 3">NSE70-1</strain>
    </source>
</reference>
<dbReference type="EMBL" id="JAMGBA010000003">
    <property type="protein sequence ID" value="MCL6699618.1"/>
    <property type="molecule type" value="Genomic_DNA"/>
</dbReference>
<organism evidence="2 3">
    <name type="scientific">Sphingomonas caseinilyticus</name>
    <dbReference type="NCBI Taxonomy" id="2908205"/>
    <lineage>
        <taxon>Bacteria</taxon>
        <taxon>Pseudomonadati</taxon>
        <taxon>Pseudomonadota</taxon>
        <taxon>Alphaproteobacteria</taxon>
        <taxon>Sphingomonadales</taxon>
        <taxon>Sphingomonadaceae</taxon>
        <taxon>Sphingomonas</taxon>
    </lineage>
</organism>
<dbReference type="Gene3D" id="3.30.450.40">
    <property type="match status" value="1"/>
</dbReference>
<dbReference type="Proteomes" id="UP001203410">
    <property type="component" value="Unassembled WGS sequence"/>
</dbReference>
<name>A0ABT0RX69_9SPHN</name>
<gene>
    <name evidence="2" type="ORF">LZ496_12600</name>
</gene>
<evidence type="ECO:0000313" key="3">
    <source>
        <dbReference type="Proteomes" id="UP001203410"/>
    </source>
</evidence>
<accession>A0ABT0RX69</accession>
<dbReference type="Pfam" id="PF13185">
    <property type="entry name" value="GAF_2"/>
    <property type="match status" value="1"/>
</dbReference>
<feature type="domain" description="GAF" evidence="1">
    <location>
        <begin position="27"/>
        <end position="170"/>
    </location>
</feature>
<keyword evidence="3" id="KW-1185">Reference proteome</keyword>
<evidence type="ECO:0000259" key="1">
    <source>
        <dbReference type="Pfam" id="PF13185"/>
    </source>
</evidence>